<proteinExistence type="inferred from homology"/>
<organism evidence="9 11">
    <name type="scientific">Natrialba magadii (strain ATCC 43099 / DSM 3394 / CCM 3739 / CIP 104546 / IAM 13178 / JCM 8861 / NBRC 102185 / NCIMB 2190 / MS3)</name>
    <name type="common">Natronobacterium magadii</name>
    <dbReference type="NCBI Taxonomy" id="547559"/>
    <lineage>
        <taxon>Archaea</taxon>
        <taxon>Methanobacteriati</taxon>
        <taxon>Methanobacteriota</taxon>
        <taxon>Stenosarchaea group</taxon>
        <taxon>Halobacteria</taxon>
        <taxon>Halobacteriales</taxon>
        <taxon>Natrialbaceae</taxon>
        <taxon>Natrialba</taxon>
    </lineage>
</organism>
<dbReference type="PROSITE" id="PS50928">
    <property type="entry name" value="ABC_TM1"/>
    <property type="match status" value="1"/>
</dbReference>
<reference evidence="11" key="1">
    <citation type="submission" date="2010-02" db="EMBL/GenBank/DDBJ databases">
        <title>Complete sequence of plasmid 2 of Natrialba magadii ATCC 43099.</title>
        <authorList>
            <consortium name="US DOE Joint Genome Institute"/>
            <person name="Lucas S."/>
            <person name="Copeland A."/>
            <person name="Lapidus A."/>
            <person name="Cheng J.-F."/>
            <person name="Bruce D."/>
            <person name="Goodwin L."/>
            <person name="Pitluck S."/>
            <person name="Davenport K."/>
            <person name="Saunders E."/>
            <person name="Detter J.C."/>
            <person name="Han C."/>
            <person name="Tapia R."/>
            <person name="Land M."/>
            <person name="Hauser L."/>
            <person name="Kyrpides N."/>
            <person name="Mikhailova N."/>
            <person name="De Castro R.E."/>
            <person name="Maupin-Furlow J.A."/>
            <person name="Woyke T."/>
        </authorList>
    </citation>
    <scope>NUCLEOTIDE SEQUENCE [LARGE SCALE GENOMIC DNA]</scope>
    <source>
        <strain evidence="11">ATCC 43099 / DSM 3394 / CCM 3739 / CIP 104546 / IAM 13178 / JCM 8861 / NBRC 102185 / NCIMB 2190 / MS3</strain>
        <plasmid evidence="11">pNMAG02</plasmid>
    </source>
</reference>
<keyword evidence="2 7" id="KW-0813">Transport</keyword>
<keyword evidence="5 7" id="KW-1133">Transmembrane helix</keyword>
<dbReference type="RefSeq" id="WP_004216097.1">
    <property type="nucleotide sequence ID" value="NC_013924.1"/>
</dbReference>
<dbReference type="InterPro" id="IPR000515">
    <property type="entry name" value="MetI-like"/>
</dbReference>
<feature type="domain" description="ABC transmembrane type-1" evidence="8">
    <location>
        <begin position="98"/>
        <end position="287"/>
    </location>
</feature>
<keyword evidence="4 7" id="KW-0812">Transmembrane</keyword>
<dbReference type="KEGG" id="nmg:Nmag_4047"/>
<dbReference type="Proteomes" id="UP000011543">
    <property type="component" value="Unassembled WGS sequence"/>
</dbReference>
<feature type="transmembrane region" description="Helical" evidence="7">
    <location>
        <begin position="100"/>
        <end position="126"/>
    </location>
</feature>
<dbReference type="GO" id="GO:0005886">
    <property type="term" value="C:plasma membrane"/>
    <property type="evidence" value="ECO:0007669"/>
    <property type="project" value="UniProtKB-SubCell"/>
</dbReference>
<dbReference type="InterPro" id="IPR050366">
    <property type="entry name" value="BP-dependent_transpt_permease"/>
</dbReference>
<evidence type="ECO:0000313" key="11">
    <source>
        <dbReference type="Proteomes" id="UP000001879"/>
    </source>
</evidence>
<dbReference type="PaxDb" id="547559-Nmag_4047"/>
<dbReference type="InterPro" id="IPR025966">
    <property type="entry name" value="OppC_N"/>
</dbReference>
<reference evidence="9" key="4">
    <citation type="submission" date="2016-09" db="EMBL/GenBank/DDBJ databases">
        <authorList>
            <person name="Pfeiffer F."/>
        </authorList>
    </citation>
    <scope>NUCLEOTIDE SEQUENCE</scope>
    <source>
        <strain evidence="9">ATCC 43099</strain>
        <plasmid evidence="9">pNMAG02</plasmid>
    </source>
</reference>
<reference evidence="9 11" key="2">
    <citation type="journal article" date="2012" name="BMC Genomics">
        <title>A comparative genomics perspective on the genetic content of the alkaliphilic haloarchaeon Natrialba magadii ATCC 43099T.</title>
        <authorList>
            <person name="Siddaramappa S."/>
            <person name="Challacombe J.F."/>
            <person name="Decastro R.E."/>
            <person name="Pfeiffer F."/>
            <person name="Sastre D.E."/>
            <person name="Gimenez M.I."/>
            <person name="Paggi R.A."/>
            <person name="Detter J.C."/>
            <person name="Davenport K.W."/>
            <person name="Goodwin L.A."/>
            <person name="Kyrpides N."/>
            <person name="Tapia R."/>
            <person name="Pitluck S."/>
            <person name="Lucas S."/>
            <person name="Woyke T."/>
            <person name="Maupin-Furlow J.A."/>
        </authorList>
    </citation>
    <scope>NUCLEOTIDE SEQUENCE [LARGE SCALE GENOMIC DNA]</scope>
    <source>
        <strain evidence="9">ATCC 43099</strain>
        <strain evidence="11">ATCC 43099 / DSM 3394 / CCM 3739 / CIP 104546 / IAM 13178 / JCM 8861 / NBRC 102185 / NCIMB 2190 / MS3</strain>
    </source>
</reference>
<evidence type="ECO:0000256" key="5">
    <source>
        <dbReference type="ARBA" id="ARBA00022989"/>
    </source>
</evidence>
<dbReference type="SUPFAM" id="SSF161098">
    <property type="entry name" value="MetI-like"/>
    <property type="match status" value="1"/>
</dbReference>
<evidence type="ECO:0000256" key="7">
    <source>
        <dbReference type="RuleBase" id="RU363032"/>
    </source>
</evidence>
<dbReference type="AlphaFoldDB" id="D3T1W6"/>
<keyword evidence="6 7" id="KW-0472">Membrane</keyword>
<dbReference type="Pfam" id="PF00528">
    <property type="entry name" value="BPD_transp_1"/>
    <property type="match status" value="1"/>
</dbReference>
<feature type="transmembrane region" description="Helical" evidence="7">
    <location>
        <begin position="219"/>
        <end position="244"/>
    </location>
</feature>
<dbReference type="eggNOG" id="arCOG00748">
    <property type="taxonomic scope" value="Archaea"/>
</dbReference>
<dbReference type="OrthoDB" id="312811at2157"/>
<feature type="transmembrane region" description="Helical" evidence="7">
    <location>
        <begin position="37"/>
        <end position="58"/>
    </location>
</feature>
<evidence type="ECO:0000256" key="1">
    <source>
        <dbReference type="ARBA" id="ARBA00004651"/>
    </source>
</evidence>
<keyword evidence="11" id="KW-1185">Reference proteome</keyword>
<accession>D3T1W6</accession>
<evidence type="ECO:0000259" key="8">
    <source>
        <dbReference type="PROSITE" id="PS50928"/>
    </source>
</evidence>
<dbReference type="Pfam" id="PF12911">
    <property type="entry name" value="OppC_N"/>
    <property type="match status" value="1"/>
</dbReference>
<dbReference type="Gene3D" id="1.10.3720.10">
    <property type="entry name" value="MetI-like"/>
    <property type="match status" value="1"/>
</dbReference>
<dbReference type="EMBL" id="CP001934">
    <property type="protein sequence ID" value="ADD07575.1"/>
    <property type="molecule type" value="Genomic_DNA"/>
</dbReference>
<evidence type="ECO:0000256" key="6">
    <source>
        <dbReference type="ARBA" id="ARBA00023136"/>
    </source>
</evidence>
<dbReference type="GeneID" id="8828781"/>
<comment type="subcellular location">
    <subcellularLocation>
        <location evidence="1 7">Cell membrane</location>
        <topology evidence="1 7">Multi-pass membrane protein</topology>
    </subcellularLocation>
</comment>
<feature type="transmembrane region" description="Helical" evidence="7">
    <location>
        <begin position="264"/>
        <end position="287"/>
    </location>
</feature>
<gene>
    <name evidence="9" type="primary">dpp7</name>
    <name evidence="9" type="ordered locus">Nmag_4047</name>
    <name evidence="10" type="ORF">C500_14460</name>
</gene>
<dbReference type="Proteomes" id="UP000001879">
    <property type="component" value="Plasmid pNMAG02"/>
</dbReference>
<dbReference type="PATRIC" id="fig|547559.17.peg.2860"/>
<evidence type="ECO:0000256" key="3">
    <source>
        <dbReference type="ARBA" id="ARBA00022475"/>
    </source>
</evidence>
<evidence type="ECO:0000313" key="9">
    <source>
        <dbReference type="EMBL" id="ADD07575.1"/>
    </source>
</evidence>
<evidence type="ECO:0000313" key="12">
    <source>
        <dbReference type="Proteomes" id="UP000011543"/>
    </source>
</evidence>
<dbReference type="GO" id="GO:0055085">
    <property type="term" value="P:transmembrane transport"/>
    <property type="evidence" value="ECO:0007669"/>
    <property type="project" value="InterPro"/>
</dbReference>
<sequence length="300" mass="32114">MAHSGEVDTSINSGDSAGSGRWDDQYIILRRLAQSKLALGGTIYVALFVIIGIIAPLITPHDPMAQNYDALNQAPSLAHPFGTDNYGRDVFSRVLYGTRYALLLGIVIIGIQMIIGVGLGLIAGYYEGYVETVIMRIVDISLSIPGIVLALAIAGMLGGGLLPLIVAISLVGWRGFTRIVRGDVKSVIEEDYIEAARSSGVPDRWIILKHILPNVSSSIIVYATLTMPTVILWSAALSFLGMGVHPPTPEWGALIADGRGDLQSAWWISTFPGFAIMATIIAFNAIGDGLRDALDPKQAR</sequence>
<keyword evidence="3" id="KW-1003">Cell membrane</keyword>
<protein>
    <submittedName>
        <fullName evidence="9">ABC-type transport system permease protein (Probable substrate dipeptide/oligopeptide)</fullName>
    </submittedName>
    <submittedName>
        <fullName evidence="10">Binding-protein-dependent transport system inner membrane protein</fullName>
    </submittedName>
</protein>
<dbReference type="EMBL" id="AOHS01000049">
    <property type="protein sequence ID" value="ELY27215.1"/>
    <property type="molecule type" value="Genomic_DNA"/>
</dbReference>
<evidence type="ECO:0000256" key="2">
    <source>
        <dbReference type="ARBA" id="ARBA00022448"/>
    </source>
</evidence>
<dbReference type="CDD" id="cd06261">
    <property type="entry name" value="TM_PBP2"/>
    <property type="match status" value="1"/>
</dbReference>
<dbReference type="PANTHER" id="PTHR43386:SF1">
    <property type="entry name" value="D,D-DIPEPTIDE TRANSPORT SYSTEM PERMEASE PROTEIN DDPC-RELATED"/>
    <property type="match status" value="1"/>
</dbReference>
<dbReference type="PANTHER" id="PTHR43386">
    <property type="entry name" value="OLIGOPEPTIDE TRANSPORT SYSTEM PERMEASE PROTEIN APPC"/>
    <property type="match status" value="1"/>
</dbReference>
<reference evidence="10 12" key="3">
    <citation type="journal article" date="2014" name="PLoS Genet.">
        <title>Phylogenetically driven sequencing of extremely halophilic archaea reveals strategies for static and dynamic osmo-response.</title>
        <authorList>
            <person name="Becker E.A."/>
            <person name="Seitzer P.M."/>
            <person name="Tritt A."/>
            <person name="Larsen D."/>
            <person name="Krusor M."/>
            <person name="Yao A.I."/>
            <person name="Wu D."/>
            <person name="Madern D."/>
            <person name="Eisen J.A."/>
            <person name="Darling A.E."/>
            <person name="Facciotti M.T."/>
        </authorList>
    </citation>
    <scope>NUCLEOTIDE SEQUENCE [LARGE SCALE GENOMIC DNA]</scope>
    <source>
        <strain evidence="12">ATCC 43099 / DSM 3394 / CCM 3739 / CIP 104546 / IAM 13178 / JCM 8861 / NBRC 102185 / NCIMB 2190 / MS3</strain>
        <strain evidence="10">MS-3</strain>
    </source>
</reference>
<dbReference type="HOGENOM" id="CLU_028518_1_1_2"/>
<evidence type="ECO:0000256" key="4">
    <source>
        <dbReference type="ARBA" id="ARBA00022692"/>
    </source>
</evidence>
<keyword evidence="9" id="KW-0614">Plasmid</keyword>
<geneLocation type="plasmid" evidence="9 11">
    <name>pNMAG02</name>
</geneLocation>
<dbReference type="InterPro" id="IPR035906">
    <property type="entry name" value="MetI-like_sf"/>
</dbReference>
<evidence type="ECO:0000313" key="10">
    <source>
        <dbReference type="EMBL" id="ELY27215.1"/>
    </source>
</evidence>
<name>D3T1W6_NATMM</name>
<comment type="similarity">
    <text evidence="7">Belongs to the binding-protein-dependent transport system permease family.</text>
</comment>